<keyword evidence="1" id="KW-0812">Transmembrane</keyword>
<evidence type="ECO:0000313" key="2">
    <source>
        <dbReference type="EMBL" id="MBM7584379.1"/>
    </source>
</evidence>
<protein>
    <submittedName>
        <fullName evidence="2">Uncharacterized protein</fullName>
    </submittedName>
</protein>
<feature type="transmembrane region" description="Helical" evidence="1">
    <location>
        <begin position="76"/>
        <end position="96"/>
    </location>
</feature>
<dbReference type="RefSeq" id="WP_205168541.1">
    <property type="nucleotide sequence ID" value="NZ_JAFBDZ010000001.1"/>
</dbReference>
<feature type="transmembrane region" description="Helical" evidence="1">
    <location>
        <begin position="102"/>
        <end position="120"/>
    </location>
</feature>
<keyword evidence="3" id="KW-1185">Reference proteome</keyword>
<keyword evidence="1" id="KW-1133">Transmembrane helix</keyword>
<dbReference type="EMBL" id="JAFBDZ010000001">
    <property type="protein sequence ID" value="MBM7584379.1"/>
    <property type="molecule type" value="Genomic_DNA"/>
</dbReference>
<dbReference type="Proteomes" id="UP001646157">
    <property type="component" value="Unassembled WGS sequence"/>
</dbReference>
<proteinExistence type="predicted"/>
<organism evidence="2 3">
    <name type="scientific">Rossellomorea pakistanensis</name>
    <dbReference type="NCBI Taxonomy" id="992288"/>
    <lineage>
        <taxon>Bacteria</taxon>
        <taxon>Bacillati</taxon>
        <taxon>Bacillota</taxon>
        <taxon>Bacilli</taxon>
        <taxon>Bacillales</taxon>
        <taxon>Bacillaceae</taxon>
        <taxon>Rossellomorea</taxon>
    </lineage>
</organism>
<gene>
    <name evidence="2" type="ORF">JOC86_000916</name>
</gene>
<evidence type="ECO:0000313" key="3">
    <source>
        <dbReference type="Proteomes" id="UP001646157"/>
    </source>
</evidence>
<feature type="transmembrane region" description="Helical" evidence="1">
    <location>
        <begin position="37"/>
        <end position="56"/>
    </location>
</feature>
<keyword evidence="1" id="KW-0472">Membrane</keyword>
<name>A0ABS2N981_9BACI</name>
<sequence length="126" mass="14463">MIKDLMKVTMMFLAGYLFIAWTPSVLTNPSDMIAQLVIEPFQFFAASIAFISGLLLNASLTQKSILLVLKIFRRKINIEFIIVPLHILSFYILSLFGFWKTIIYFGLGIIYGMISGDFRTRKRRAT</sequence>
<reference evidence="2 3" key="1">
    <citation type="submission" date="2021-01" db="EMBL/GenBank/DDBJ databases">
        <title>Genomic Encyclopedia of Type Strains, Phase IV (KMG-IV): sequencing the most valuable type-strain genomes for metagenomic binning, comparative biology and taxonomic classification.</title>
        <authorList>
            <person name="Goeker M."/>
        </authorList>
    </citation>
    <scope>NUCLEOTIDE SEQUENCE [LARGE SCALE GENOMIC DNA]</scope>
    <source>
        <strain evidence="2 3">DSM 24834</strain>
    </source>
</reference>
<evidence type="ECO:0000256" key="1">
    <source>
        <dbReference type="SAM" id="Phobius"/>
    </source>
</evidence>
<comment type="caution">
    <text evidence="2">The sequence shown here is derived from an EMBL/GenBank/DDBJ whole genome shotgun (WGS) entry which is preliminary data.</text>
</comment>
<accession>A0ABS2N981</accession>